<dbReference type="InterPro" id="IPR036249">
    <property type="entry name" value="Thioredoxin-like_sf"/>
</dbReference>
<comment type="caution">
    <text evidence="5">The sequence shown here is derived from an EMBL/GenBank/DDBJ whole genome shotgun (WGS) entry which is preliminary data.</text>
</comment>
<reference evidence="6" key="1">
    <citation type="journal article" date="2019" name="Int. J. Syst. Evol. Microbiol.">
        <title>The Global Catalogue of Microorganisms (GCM) 10K type strain sequencing project: providing services to taxonomists for standard genome sequencing and annotation.</title>
        <authorList>
            <consortium name="The Broad Institute Genomics Platform"/>
            <consortium name="The Broad Institute Genome Sequencing Center for Infectious Disease"/>
            <person name="Wu L."/>
            <person name="Ma J."/>
        </authorList>
    </citation>
    <scope>NUCLEOTIDE SEQUENCE [LARGE SCALE GENOMIC DNA]</scope>
    <source>
        <strain evidence="6">JCM 18127</strain>
    </source>
</reference>
<dbReference type="CDD" id="cd02968">
    <property type="entry name" value="SCO"/>
    <property type="match status" value="1"/>
</dbReference>
<evidence type="ECO:0000313" key="6">
    <source>
        <dbReference type="Proteomes" id="UP001500621"/>
    </source>
</evidence>
<name>A0ABP8WY83_9ACTN</name>
<protein>
    <submittedName>
        <fullName evidence="5">SCO family protein</fullName>
    </submittedName>
</protein>
<keyword evidence="3" id="KW-0732">Signal</keyword>
<dbReference type="PANTHER" id="PTHR12151:SF25">
    <property type="entry name" value="LINALOOL DEHYDRATASE_ISOMERASE DOMAIN-CONTAINING PROTEIN"/>
    <property type="match status" value="1"/>
</dbReference>
<evidence type="ECO:0000313" key="5">
    <source>
        <dbReference type="EMBL" id="GAA4697543.1"/>
    </source>
</evidence>
<evidence type="ECO:0000256" key="2">
    <source>
        <dbReference type="ARBA" id="ARBA00023008"/>
    </source>
</evidence>
<comment type="similarity">
    <text evidence="1">Belongs to the SCO1/2 family.</text>
</comment>
<dbReference type="Proteomes" id="UP001500621">
    <property type="component" value="Unassembled WGS sequence"/>
</dbReference>
<accession>A0ABP8WY83</accession>
<dbReference type="RefSeq" id="WP_345271668.1">
    <property type="nucleotide sequence ID" value="NZ_BAABIM010000005.1"/>
</dbReference>
<dbReference type="SUPFAM" id="SSF52833">
    <property type="entry name" value="Thioredoxin-like"/>
    <property type="match status" value="1"/>
</dbReference>
<proteinExistence type="inferred from homology"/>
<evidence type="ECO:0000256" key="1">
    <source>
        <dbReference type="ARBA" id="ARBA00010996"/>
    </source>
</evidence>
<organism evidence="5 6">
    <name type="scientific">Nocardioides nanhaiensis</name>
    <dbReference type="NCBI Taxonomy" id="1476871"/>
    <lineage>
        <taxon>Bacteria</taxon>
        <taxon>Bacillati</taxon>
        <taxon>Actinomycetota</taxon>
        <taxon>Actinomycetes</taxon>
        <taxon>Propionibacteriales</taxon>
        <taxon>Nocardioidaceae</taxon>
        <taxon>Nocardioides</taxon>
    </lineage>
</organism>
<feature type="domain" description="Thioredoxin" evidence="4">
    <location>
        <begin position="37"/>
        <end position="195"/>
    </location>
</feature>
<sequence length="195" mass="20722">MVSRPRRSAVALLAASLMTLTACSGGASADDFSGTALDTPYEVSPLPLTDTDGQPFSLADDTDAELTLVFFGYVNCPDICQTVMGSLAQAMTRLDDADREAIDVVYVTTDPERDTAPVIREYLDRLDPSFIGLTGTLDDVIEVGNSIAVGVDRVDPGGHTTKIMGIDPEDRSPVYWDDDTTGAQFAADIHTLLGG</sequence>
<dbReference type="Pfam" id="PF02630">
    <property type="entry name" value="SCO1-SenC"/>
    <property type="match status" value="1"/>
</dbReference>
<feature type="signal peptide" evidence="3">
    <location>
        <begin position="1"/>
        <end position="29"/>
    </location>
</feature>
<keyword evidence="6" id="KW-1185">Reference proteome</keyword>
<feature type="chain" id="PRO_5046574604" evidence="3">
    <location>
        <begin position="30"/>
        <end position="195"/>
    </location>
</feature>
<keyword evidence="2" id="KW-0186">Copper</keyword>
<dbReference type="PROSITE" id="PS51352">
    <property type="entry name" value="THIOREDOXIN_2"/>
    <property type="match status" value="1"/>
</dbReference>
<dbReference type="InterPro" id="IPR003782">
    <property type="entry name" value="SCO1/SenC"/>
</dbReference>
<dbReference type="PANTHER" id="PTHR12151">
    <property type="entry name" value="ELECTRON TRANSPORT PROTIN SCO1/SENC FAMILY MEMBER"/>
    <property type="match status" value="1"/>
</dbReference>
<evidence type="ECO:0000259" key="4">
    <source>
        <dbReference type="PROSITE" id="PS51352"/>
    </source>
</evidence>
<dbReference type="Gene3D" id="3.40.30.10">
    <property type="entry name" value="Glutaredoxin"/>
    <property type="match status" value="1"/>
</dbReference>
<dbReference type="InterPro" id="IPR013766">
    <property type="entry name" value="Thioredoxin_domain"/>
</dbReference>
<evidence type="ECO:0000256" key="3">
    <source>
        <dbReference type="SAM" id="SignalP"/>
    </source>
</evidence>
<gene>
    <name evidence="5" type="ORF">GCM10023226_40000</name>
</gene>
<dbReference type="EMBL" id="BAABIM010000005">
    <property type="protein sequence ID" value="GAA4697543.1"/>
    <property type="molecule type" value="Genomic_DNA"/>
</dbReference>
<dbReference type="PROSITE" id="PS51257">
    <property type="entry name" value="PROKAR_LIPOPROTEIN"/>
    <property type="match status" value="1"/>
</dbReference>